<dbReference type="EMBL" id="JBEQCT010000002">
    <property type="protein sequence ID" value="MFM2484834.1"/>
    <property type="molecule type" value="Genomic_DNA"/>
</dbReference>
<proteinExistence type="predicted"/>
<sequence>MIETDRLILRKPNIDDLDIFSTILSCPTQTKFLPNEAPYSKEQQNDYLVNRINHWDVNDFGTFIICLSENPEVKLGFVGAEYAPNPDYVDIRFGIAREFEGQCYISEAAKALVTWFFENTKHSKLYGVSVHENVASKAVLRKLGMIAEKDVDLYQREGLDNFSIVASNA</sequence>
<protein>
    <submittedName>
        <fullName evidence="2">GNAT family N-acetyltransferase</fullName>
    </submittedName>
</protein>
<dbReference type="InterPro" id="IPR000182">
    <property type="entry name" value="GNAT_dom"/>
</dbReference>
<evidence type="ECO:0000313" key="2">
    <source>
        <dbReference type="EMBL" id="MFM2484834.1"/>
    </source>
</evidence>
<dbReference type="SUPFAM" id="SSF55729">
    <property type="entry name" value="Acyl-CoA N-acyltransferases (Nat)"/>
    <property type="match status" value="1"/>
</dbReference>
<reference evidence="2 3" key="1">
    <citation type="journal article" date="2013" name="Int. J. Syst. Evol. Microbiol.">
        <title>Celerinatantimonas yamalensis sp. nov., a cold-adapted diazotrophic bacterium from a cold permafrost brine.</title>
        <authorList>
            <person name="Shcherbakova V."/>
            <person name="Chuvilskaya N."/>
            <person name="Rivkina E."/>
            <person name="Demidov N."/>
            <person name="Uchaeva V."/>
            <person name="Suetin S."/>
            <person name="Suzina N."/>
            <person name="Gilichinsky D."/>
        </authorList>
    </citation>
    <scope>NUCLEOTIDE SEQUENCE [LARGE SCALE GENOMIC DNA]</scope>
    <source>
        <strain evidence="2 3">C7</strain>
    </source>
</reference>
<dbReference type="InterPro" id="IPR016181">
    <property type="entry name" value="Acyl_CoA_acyltransferase"/>
</dbReference>
<keyword evidence="3" id="KW-1185">Reference proteome</keyword>
<feature type="domain" description="N-acetyltransferase" evidence="1">
    <location>
        <begin position="6"/>
        <end position="145"/>
    </location>
</feature>
<organism evidence="2 3">
    <name type="scientific">Celerinatantimonas yamalensis</name>
    <dbReference type="NCBI Taxonomy" id="559956"/>
    <lineage>
        <taxon>Bacteria</taxon>
        <taxon>Pseudomonadati</taxon>
        <taxon>Pseudomonadota</taxon>
        <taxon>Gammaproteobacteria</taxon>
        <taxon>Celerinatantimonadaceae</taxon>
        <taxon>Celerinatantimonas</taxon>
    </lineage>
</organism>
<dbReference type="PANTHER" id="PTHR43792">
    <property type="entry name" value="GNAT FAMILY, PUTATIVE (AFU_ORTHOLOGUE AFUA_3G00765)-RELATED-RELATED"/>
    <property type="match status" value="1"/>
</dbReference>
<dbReference type="Proteomes" id="UP001629953">
    <property type="component" value="Unassembled WGS sequence"/>
</dbReference>
<name>A0ABW9G562_9GAMM</name>
<comment type="caution">
    <text evidence="2">The sequence shown here is derived from an EMBL/GenBank/DDBJ whole genome shotgun (WGS) entry which is preliminary data.</text>
</comment>
<evidence type="ECO:0000259" key="1">
    <source>
        <dbReference type="Pfam" id="PF13302"/>
    </source>
</evidence>
<dbReference type="PANTHER" id="PTHR43792:SF13">
    <property type="entry name" value="ACETYLTRANSFERASE"/>
    <property type="match status" value="1"/>
</dbReference>
<evidence type="ECO:0000313" key="3">
    <source>
        <dbReference type="Proteomes" id="UP001629953"/>
    </source>
</evidence>
<gene>
    <name evidence="2" type="ORF">ABUE30_07095</name>
</gene>
<accession>A0ABW9G562</accession>
<dbReference type="RefSeq" id="WP_408623022.1">
    <property type="nucleotide sequence ID" value="NZ_JBEQCT010000002.1"/>
</dbReference>
<dbReference type="Pfam" id="PF13302">
    <property type="entry name" value="Acetyltransf_3"/>
    <property type="match status" value="1"/>
</dbReference>
<dbReference type="Gene3D" id="3.40.630.30">
    <property type="match status" value="1"/>
</dbReference>
<dbReference type="InterPro" id="IPR051531">
    <property type="entry name" value="N-acetyltransferase"/>
</dbReference>